<organism evidence="5 6">
    <name type="scientific">Aquimonas voraii</name>
    <dbReference type="NCBI Taxonomy" id="265719"/>
    <lineage>
        <taxon>Bacteria</taxon>
        <taxon>Pseudomonadati</taxon>
        <taxon>Pseudomonadota</taxon>
        <taxon>Gammaproteobacteria</taxon>
        <taxon>Lysobacterales</taxon>
        <taxon>Lysobacteraceae</taxon>
        <taxon>Aquimonas</taxon>
    </lineage>
</organism>
<keyword evidence="4" id="KW-0520">NAD</keyword>
<name>A0A1G6UGZ7_9GAMM</name>
<dbReference type="GO" id="GO:0008137">
    <property type="term" value="F:NADH dehydrogenase (ubiquinone) activity"/>
    <property type="evidence" value="ECO:0007669"/>
    <property type="project" value="UniProtKB-UniRule"/>
</dbReference>
<dbReference type="PANTHER" id="PTHR33269">
    <property type="entry name" value="NADH-UBIQUINONE OXIDOREDUCTASE CHAIN 6"/>
    <property type="match status" value="1"/>
</dbReference>
<comment type="catalytic activity">
    <reaction evidence="4">
        <text>a quinone + NADH + 5 H(+)(in) = a quinol + NAD(+) + 4 H(+)(out)</text>
        <dbReference type="Rhea" id="RHEA:57888"/>
        <dbReference type="ChEBI" id="CHEBI:15378"/>
        <dbReference type="ChEBI" id="CHEBI:24646"/>
        <dbReference type="ChEBI" id="CHEBI:57540"/>
        <dbReference type="ChEBI" id="CHEBI:57945"/>
        <dbReference type="ChEBI" id="CHEBI:132124"/>
    </reaction>
</comment>
<evidence type="ECO:0000256" key="1">
    <source>
        <dbReference type="ARBA" id="ARBA00005698"/>
    </source>
</evidence>
<keyword evidence="6" id="KW-1185">Reference proteome</keyword>
<keyword evidence="4" id="KW-0472">Membrane</keyword>
<feature type="transmembrane region" description="Helical" evidence="4">
    <location>
        <begin position="91"/>
        <end position="113"/>
    </location>
</feature>
<dbReference type="Pfam" id="PF00499">
    <property type="entry name" value="Oxidored_q3"/>
    <property type="match status" value="1"/>
</dbReference>
<dbReference type="AlphaFoldDB" id="A0A1G6UGZ7"/>
<comment type="subunit">
    <text evidence="3">Composed of 13 different subunits. Subunits NuoA, H, J, K, L, M, N constitute the membrane sector of the complex.</text>
</comment>
<evidence type="ECO:0000256" key="4">
    <source>
        <dbReference type="RuleBase" id="RU004429"/>
    </source>
</evidence>
<dbReference type="PANTHER" id="PTHR33269:SF17">
    <property type="entry name" value="NADH-UBIQUINONE OXIDOREDUCTASE CHAIN 6"/>
    <property type="match status" value="1"/>
</dbReference>
<feature type="transmembrane region" description="Helical" evidence="4">
    <location>
        <begin position="55"/>
        <end position="79"/>
    </location>
</feature>
<evidence type="ECO:0000313" key="6">
    <source>
        <dbReference type="Proteomes" id="UP000199603"/>
    </source>
</evidence>
<comment type="similarity">
    <text evidence="1 4">Belongs to the complex I subunit 6 family.</text>
</comment>
<dbReference type="InterPro" id="IPR001457">
    <property type="entry name" value="NADH_UbQ/plastoQ_OxRdtase_su6"/>
</dbReference>
<dbReference type="GO" id="GO:0048038">
    <property type="term" value="F:quinone binding"/>
    <property type="evidence" value="ECO:0007669"/>
    <property type="project" value="UniProtKB-UniRule"/>
</dbReference>
<dbReference type="NCBIfam" id="NF005164">
    <property type="entry name" value="PRK06638.1-4"/>
    <property type="match status" value="1"/>
</dbReference>
<feature type="transmembrane region" description="Helical" evidence="4">
    <location>
        <begin position="144"/>
        <end position="167"/>
    </location>
</feature>
<protein>
    <recommendedName>
        <fullName evidence="2 4">NADH-quinone oxidoreductase subunit J</fullName>
        <ecNumber evidence="4">7.1.1.-</ecNumber>
    </recommendedName>
</protein>
<dbReference type="InterPro" id="IPR042106">
    <property type="entry name" value="Nuo/plastoQ_OxRdtase_6_NuoJ"/>
</dbReference>
<keyword evidence="4" id="KW-1133">Transmembrane helix</keyword>
<dbReference type="Gene3D" id="1.20.120.1200">
    <property type="entry name" value="NADH-ubiquinone/plastoquinone oxidoreductase chain 6, subunit NuoJ"/>
    <property type="match status" value="1"/>
</dbReference>
<comment type="function">
    <text evidence="4">NDH-1 shuttles electrons from NADH, via FMN and iron-sulfur (Fe-S) centers, to quinones in the respiratory chain. Couples the redox reaction to proton translocation (for every two electrons transferred, four hydrogen ions are translocated across the cytoplasmic membrane), and thus conserves the redox energy in a proton gradient.</text>
</comment>
<evidence type="ECO:0000256" key="2">
    <source>
        <dbReference type="ARBA" id="ARBA00019907"/>
    </source>
</evidence>
<comment type="subcellular location">
    <subcellularLocation>
        <location evidence="4">Cell membrane</location>
        <topology evidence="4">Multi-pass membrane protein</topology>
    </subcellularLocation>
</comment>
<dbReference type="STRING" id="265719.SAMN04488509_102311"/>
<dbReference type="EC" id="7.1.1.-" evidence="4"/>
<keyword evidence="4" id="KW-0874">Quinone</keyword>
<feature type="transmembrane region" description="Helical" evidence="4">
    <location>
        <begin position="6"/>
        <end position="25"/>
    </location>
</feature>
<evidence type="ECO:0000256" key="3">
    <source>
        <dbReference type="ARBA" id="ARBA00025811"/>
    </source>
</evidence>
<accession>A0A1G6UGZ7</accession>
<reference evidence="5 6" key="1">
    <citation type="submission" date="2016-10" db="EMBL/GenBank/DDBJ databases">
        <authorList>
            <person name="de Groot N.N."/>
        </authorList>
    </citation>
    <scope>NUCLEOTIDE SEQUENCE [LARGE SCALE GENOMIC DNA]</scope>
    <source>
        <strain evidence="5 6">DSM 16957</strain>
    </source>
</reference>
<proteinExistence type="inferred from homology"/>
<keyword evidence="4" id="KW-0812">Transmembrane</keyword>
<evidence type="ECO:0000313" key="5">
    <source>
        <dbReference type="EMBL" id="SDD39996.1"/>
    </source>
</evidence>
<feature type="transmembrane region" description="Helical" evidence="4">
    <location>
        <begin position="32"/>
        <end position="49"/>
    </location>
</feature>
<dbReference type="EMBL" id="FNAG01000002">
    <property type="protein sequence ID" value="SDD39996.1"/>
    <property type="molecule type" value="Genomic_DNA"/>
</dbReference>
<dbReference type="Proteomes" id="UP000199603">
    <property type="component" value="Unassembled WGS sequence"/>
</dbReference>
<dbReference type="GO" id="GO:0005886">
    <property type="term" value="C:plasma membrane"/>
    <property type="evidence" value="ECO:0007669"/>
    <property type="project" value="UniProtKB-SubCell"/>
</dbReference>
<dbReference type="OrthoDB" id="9795409at2"/>
<keyword evidence="4" id="KW-1003">Cell membrane</keyword>
<gene>
    <name evidence="5" type="ORF">SAMN04488509_102311</name>
</gene>
<dbReference type="RefSeq" id="WP_091240178.1">
    <property type="nucleotide sequence ID" value="NZ_FNAG01000002.1"/>
</dbReference>
<sequence>MSYPLIAFYLFASVAVLSALSVVSVRNPVHAVLFLILTFFSSACLWILADAEFLGIALVLVYVGAVMVLFLFVVMMLDIKFAPLREGFARYLPVGIVVGIVMALEMIALIGLARFGETLPATDPATAAGMSNTEWLGRALFTEYLYPFELAAVILTVAIVAAIAITLRRRINVKAQDPGRQVMVRREDRIRLVKMKAETPEARQ</sequence>